<dbReference type="EMBL" id="DF237442">
    <property type="protein sequence ID" value="GAQ89170.1"/>
    <property type="molecule type" value="Genomic_DNA"/>
</dbReference>
<dbReference type="OMA" id="DSKMGLH"/>
<feature type="compositionally biased region" description="Acidic residues" evidence="9">
    <location>
        <begin position="400"/>
        <end position="412"/>
    </location>
</feature>
<proteinExistence type="inferred from homology"/>
<evidence type="ECO:0000256" key="3">
    <source>
        <dbReference type="ARBA" id="ARBA00022840"/>
    </source>
</evidence>
<evidence type="ECO:0000313" key="12">
    <source>
        <dbReference type="EMBL" id="GAQ89170.1"/>
    </source>
</evidence>
<evidence type="ECO:0000256" key="9">
    <source>
        <dbReference type="SAM" id="MobiDB-lite"/>
    </source>
</evidence>
<dbReference type="PANTHER" id="PTHR45900">
    <property type="entry name" value="RECA"/>
    <property type="match status" value="1"/>
</dbReference>
<dbReference type="InterPro" id="IPR049261">
    <property type="entry name" value="RecA-like_C"/>
</dbReference>
<dbReference type="GO" id="GO:0006310">
    <property type="term" value="P:DNA recombination"/>
    <property type="evidence" value="ECO:0007669"/>
    <property type="project" value="UniProtKB-KW"/>
</dbReference>
<dbReference type="InterPro" id="IPR027417">
    <property type="entry name" value="P-loop_NTPase"/>
</dbReference>
<dbReference type="InterPro" id="IPR003593">
    <property type="entry name" value="AAA+_ATPase"/>
</dbReference>
<evidence type="ECO:0000259" key="11">
    <source>
        <dbReference type="PROSITE" id="PS50163"/>
    </source>
</evidence>
<keyword evidence="5 8" id="KW-0233">DNA recombination</keyword>
<name>A0A1Y1IE19_KLENI</name>
<accession>A0A1Y1IE19</accession>
<dbReference type="FunFam" id="3.40.50.300:FF:000087">
    <property type="entry name" value="Recombinase RecA"/>
    <property type="match status" value="1"/>
</dbReference>
<dbReference type="SUPFAM" id="SSF52540">
    <property type="entry name" value="P-loop containing nucleoside triphosphate hydrolases"/>
    <property type="match status" value="1"/>
</dbReference>
<evidence type="ECO:0000256" key="1">
    <source>
        <dbReference type="ARBA" id="ARBA00009391"/>
    </source>
</evidence>
<dbReference type="PANTHER" id="PTHR45900:SF6">
    <property type="entry name" value="DNA REPAIR PROTEIN RECA HOMOLOG 3, MITOCHONDRIAL-RELATED"/>
    <property type="match status" value="1"/>
</dbReference>
<dbReference type="PRINTS" id="PR00142">
    <property type="entry name" value="RECA"/>
</dbReference>
<dbReference type="PROSITE" id="PS50163">
    <property type="entry name" value="RECA_3"/>
    <property type="match status" value="1"/>
</dbReference>
<dbReference type="PROSITE" id="PS00321">
    <property type="entry name" value="RECA_1"/>
    <property type="match status" value="1"/>
</dbReference>
<dbReference type="InterPro" id="IPR049428">
    <property type="entry name" value="RecA-like_N"/>
</dbReference>
<dbReference type="Gene3D" id="3.40.50.300">
    <property type="entry name" value="P-loop containing nucleotide triphosphate hydrolases"/>
    <property type="match status" value="1"/>
</dbReference>
<comment type="similarity">
    <text evidence="1 7">Belongs to the RecA family.</text>
</comment>
<organism evidence="12 13">
    <name type="scientific">Klebsormidium nitens</name>
    <name type="common">Green alga</name>
    <name type="synonym">Ulothrix nitens</name>
    <dbReference type="NCBI Taxonomy" id="105231"/>
    <lineage>
        <taxon>Eukaryota</taxon>
        <taxon>Viridiplantae</taxon>
        <taxon>Streptophyta</taxon>
        <taxon>Klebsormidiophyceae</taxon>
        <taxon>Klebsormidiales</taxon>
        <taxon>Klebsormidiaceae</taxon>
        <taxon>Klebsormidium</taxon>
    </lineage>
</organism>
<evidence type="ECO:0000256" key="7">
    <source>
        <dbReference type="RuleBase" id="RU003422"/>
    </source>
</evidence>
<dbReference type="HAMAP" id="MF_00268">
    <property type="entry name" value="RecA"/>
    <property type="match status" value="1"/>
</dbReference>
<dbReference type="GO" id="GO:0003697">
    <property type="term" value="F:single-stranded DNA binding"/>
    <property type="evidence" value="ECO:0007669"/>
    <property type="project" value="InterPro"/>
</dbReference>
<evidence type="ECO:0000259" key="10">
    <source>
        <dbReference type="PROSITE" id="PS50162"/>
    </source>
</evidence>
<feature type="domain" description="RecA family profile 2" evidence="11">
    <location>
        <begin position="258"/>
        <end position="329"/>
    </location>
</feature>
<evidence type="ECO:0000256" key="8">
    <source>
        <dbReference type="RuleBase" id="RU004527"/>
    </source>
</evidence>
<dbReference type="PROSITE" id="PS50162">
    <property type="entry name" value="RECA_2"/>
    <property type="match status" value="1"/>
</dbReference>
<dbReference type="InterPro" id="IPR013765">
    <property type="entry name" value="DNA_recomb/repair_RecA"/>
</dbReference>
<dbReference type="InterPro" id="IPR020587">
    <property type="entry name" value="RecA_monomer-monomer_interface"/>
</dbReference>
<comment type="function">
    <text evidence="6">Involved in recombination ability and DNA strand transfer activity.</text>
</comment>
<dbReference type="GO" id="GO:0005524">
    <property type="term" value="F:ATP binding"/>
    <property type="evidence" value="ECO:0007669"/>
    <property type="project" value="UniProtKB-KW"/>
</dbReference>
<gene>
    <name evidence="12" type="ORF">KFL_004930080</name>
</gene>
<dbReference type="GO" id="GO:0006281">
    <property type="term" value="P:DNA repair"/>
    <property type="evidence" value="ECO:0007669"/>
    <property type="project" value="InterPro"/>
</dbReference>
<dbReference type="OrthoDB" id="5957327at2759"/>
<dbReference type="InterPro" id="IPR020588">
    <property type="entry name" value="RecA_ATP-bd"/>
</dbReference>
<dbReference type="InterPro" id="IPR023400">
    <property type="entry name" value="RecA_C_sf"/>
</dbReference>
<dbReference type="GO" id="GO:0140664">
    <property type="term" value="F:ATP-dependent DNA damage sensor activity"/>
    <property type="evidence" value="ECO:0007669"/>
    <property type="project" value="InterPro"/>
</dbReference>
<sequence length="421" mass="43953">MLGLGQAGPAVLESAISTEPPAGASGIKSFATAAMGKVKRKSPKGLPPPDEGGTGQRRAALDAALLQIESSFGSGSVMRMGDLAAANKNVAVIPTGSLALDAALGVGGLPKGRVVEIFGPEASGKTTLALHVVAEAQKQGGTCVFIDAEHALDASFAEAIGVHTADLLIAQPDSGEQALAVADTLIRSGSVDVVVVDSVAALVPKAELAGEMGDAHMALQARLMSQALRKLTHSLAKSDTLLIFINQIRNKLSTFGGFGGPQEVTSGGNALKFYSSVRLNIRRIAYLKKGEEVVGSTVRVKIAKNKVAPPFRAAEFDIEFGRGISQEGELLDIGVREGLLHKSGAWYSYKGENFAQGRDKGKLYLRDNPAFAAELTAAVRERLQSSLLERKDSTSGATSVDDESVEEDDLERDDYGAEAVG</sequence>
<evidence type="ECO:0000256" key="4">
    <source>
        <dbReference type="ARBA" id="ARBA00023125"/>
    </source>
</evidence>
<dbReference type="Pfam" id="PF21096">
    <property type="entry name" value="RecA_C"/>
    <property type="match status" value="1"/>
</dbReference>
<keyword evidence="13" id="KW-1185">Reference proteome</keyword>
<dbReference type="NCBIfam" id="TIGR02012">
    <property type="entry name" value="tigrfam_recA"/>
    <property type="match status" value="1"/>
</dbReference>
<keyword evidence="8" id="KW-0227">DNA damage</keyword>
<protein>
    <submittedName>
        <fullName evidence="12">Putative DNA repair and recombination protein RecA</fullName>
    </submittedName>
</protein>
<evidence type="ECO:0000256" key="5">
    <source>
        <dbReference type="ARBA" id="ARBA00023172"/>
    </source>
</evidence>
<feature type="region of interest" description="Disordered" evidence="9">
    <location>
        <begin position="388"/>
        <end position="421"/>
    </location>
</feature>
<keyword evidence="2 7" id="KW-0547">Nucleotide-binding</keyword>
<dbReference type="STRING" id="105231.A0A1Y1IE19"/>
<evidence type="ECO:0000256" key="6">
    <source>
        <dbReference type="ARBA" id="ARBA00056887"/>
    </source>
</evidence>
<dbReference type="SUPFAM" id="SSF54752">
    <property type="entry name" value="RecA protein, C-terminal domain"/>
    <property type="match status" value="1"/>
</dbReference>
<reference evidence="12 13" key="1">
    <citation type="journal article" date="2014" name="Nat. Commun.">
        <title>Klebsormidium flaccidum genome reveals primary factors for plant terrestrial adaptation.</title>
        <authorList>
            <person name="Hori K."/>
            <person name="Maruyama F."/>
            <person name="Fujisawa T."/>
            <person name="Togashi T."/>
            <person name="Yamamoto N."/>
            <person name="Seo M."/>
            <person name="Sato S."/>
            <person name="Yamada T."/>
            <person name="Mori H."/>
            <person name="Tajima N."/>
            <person name="Moriyama T."/>
            <person name="Ikeuchi M."/>
            <person name="Watanabe M."/>
            <person name="Wada H."/>
            <person name="Kobayashi K."/>
            <person name="Saito M."/>
            <person name="Masuda T."/>
            <person name="Sasaki-Sekimoto Y."/>
            <person name="Mashiguchi K."/>
            <person name="Awai K."/>
            <person name="Shimojima M."/>
            <person name="Masuda S."/>
            <person name="Iwai M."/>
            <person name="Nobusawa T."/>
            <person name="Narise T."/>
            <person name="Kondo S."/>
            <person name="Saito H."/>
            <person name="Sato R."/>
            <person name="Murakawa M."/>
            <person name="Ihara Y."/>
            <person name="Oshima-Yamada Y."/>
            <person name="Ohtaka K."/>
            <person name="Satoh M."/>
            <person name="Sonobe K."/>
            <person name="Ishii M."/>
            <person name="Ohtani R."/>
            <person name="Kanamori-Sato M."/>
            <person name="Honoki R."/>
            <person name="Miyazaki D."/>
            <person name="Mochizuki H."/>
            <person name="Umetsu J."/>
            <person name="Higashi K."/>
            <person name="Shibata D."/>
            <person name="Kamiya Y."/>
            <person name="Sato N."/>
            <person name="Nakamura Y."/>
            <person name="Tabata S."/>
            <person name="Ida S."/>
            <person name="Kurokawa K."/>
            <person name="Ohta H."/>
        </authorList>
    </citation>
    <scope>NUCLEOTIDE SEQUENCE [LARGE SCALE GENOMIC DNA]</scope>
    <source>
        <strain evidence="12 13">NIES-2285</strain>
    </source>
</reference>
<dbReference type="AlphaFoldDB" id="A0A1Y1IE19"/>
<keyword evidence="3 7" id="KW-0067">ATP-binding</keyword>
<keyword evidence="4 8" id="KW-0238">DNA-binding</keyword>
<dbReference type="Pfam" id="PF00154">
    <property type="entry name" value="RecA_N"/>
    <property type="match status" value="1"/>
</dbReference>
<evidence type="ECO:0000313" key="13">
    <source>
        <dbReference type="Proteomes" id="UP000054558"/>
    </source>
</evidence>
<dbReference type="SMART" id="SM00382">
    <property type="entry name" value="AAA"/>
    <property type="match status" value="1"/>
</dbReference>
<evidence type="ECO:0000256" key="2">
    <source>
        <dbReference type="ARBA" id="ARBA00022741"/>
    </source>
</evidence>
<dbReference type="Proteomes" id="UP000054558">
    <property type="component" value="Unassembled WGS sequence"/>
</dbReference>
<feature type="domain" description="RecA family profile 1" evidence="10">
    <location>
        <begin position="89"/>
        <end position="248"/>
    </location>
</feature>
<dbReference type="CDD" id="cd00983">
    <property type="entry name" value="RecA"/>
    <property type="match status" value="1"/>
</dbReference>
<dbReference type="InterPro" id="IPR020584">
    <property type="entry name" value="DNA_recomb/repair_RecA_CS"/>
</dbReference>